<evidence type="ECO:0000256" key="5">
    <source>
        <dbReference type="SAM" id="MobiDB-lite"/>
    </source>
</evidence>
<feature type="compositionally biased region" description="Low complexity" evidence="5">
    <location>
        <begin position="183"/>
        <end position="197"/>
    </location>
</feature>
<feature type="compositionally biased region" description="Low complexity" evidence="5">
    <location>
        <begin position="109"/>
        <end position="118"/>
    </location>
</feature>
<comment type="catalytic activity">
    <reaction evidence="4">
        <text>(S)-ureidoglycolate = urea + glyoxylate</text>
        <dbReference type="Rhea" id="RHEA:11304"/>
        <dbReference type="ChEBI" id="CHEBI:16199"/>
        <dbReference type="ChEBI" id="CHEBI:36655"/>
        <dbReference type="ChEBI" id="CHEBI:57296"/>
        <dbReference type="EC" id="4.3.2.3"/>
    </reaction>
</comment>
<dbReference type="GO" id="GO:0016787">
    <property type="term" value="F:hydrolase activity"/>
    <property type="evidence" value="ECO:0007669"/>
    <property type="project" value="UniProtKB-KW"/>
</dbReference>
<evidence type="ECO:0000313" key="7">
    <source>
        <dbReference type="Proteomes" id="UP001390339"/>
    </source>
</evidence>
<evidence type="ECO:0000313" key="6">
    <source>
        <dbReference type="EMBL" id="KAK8877373.1"/>
    </source>
</evidence>
<keyword evidence="6" id="KW-0378">Hydrolase</keyword>
<dbReference type="CDD" id="cd20298">
    <property type="entry name" value="cupin_UAH"/>
    <property type="match status" value="1"/>
</dbReference>
<dbReference type="Proteomes" id="UP001390339">
    <property type="component" value="Unassembled WGS sequence"/>
</dbReference>
<proteinExistence type="predicted"/>
<protein>
    <submittedName>
        <fullName evidence="6">Ureidoglycolate hydrolase</fullName>
    </submittedName>
</protein>
<comment type="caution">
    <text evidence="6">The sequence shown here is derived from an EMBL/GenBank/DDBJ whole genome shotgun (WGS) entry which is preliminary data.</text>
</comment>
<name>A0ABR2JIN8_9PEZI</name>
<dbReference type="InterPro" id="IPR024060">
    <property type="entry name" value="Ureidoglycolate_lyase_dom_sf"/>
</dbReference>
<dbReference type="InterPro" id="IPR007247">
    <property type="entry name" value="Ureidogly_lyase"/>
</dbReference>
<dbReference type="PANTHER" id="PTHR21221">
    <property type="entry name" value="UREIDOGLYCOLATE HYDROLASE"/>
    <property type="match status" value="1"/>
</dbReference>
<keyword evidence="7" id="KW-1185">Reference proteome</keyword>
<reference evidence="6 7" key="1">
    <citation type="journal article" date="2024" name="IMA Fungus">
        <title>Apiospora arundinis, a panoply of carbohydrate-active enzymes and secondary metabolites.</title>
        <authorList>
            <person name="Sorensen T."/>
            <person name="Petersen C."/>
            <person name="Muurmann A.T."/>
            <person name="Christiansen J.V."/>
            <person name="Brundto M.L."/>
            <person name="Overgaard C.K."/>
            <person name="Boysen A.T."/>
            <person name="Wollenberg R.D."/>
            <person name="Larsen T.O."/>
            <person name="Sorensen J.L."/>
            <person name="Nielsen K.L."/>
            <person name="Sondergaard T.E."/>
        </authorList>
    </citation>
    <scope>NUCLEOTIDE SEQUENCE [LARGE SCALE GENOMIC DNA]</scope>
    <source>
        <strain evidence="6 7">AAU 773</strain>
    </source>
</reference>
<dbReference type="InterPro" id="IPR047233">
    <property type="entry name" value="UAH_cupin"/>
</dbReference>
<organism evidence="6 7">
    <name type="scientific">Apiospora arundinis</name>
    <dbReference type="NCBI Taxonomy" id="335852"/>
    <lineage>
        <taxon>Eukaryota</taxon>
        <taxon>Fungi</taxon>
        <taxon>Dikarya</taxon>
        <taxon>Ascomycota</taxon>
        <taxon>Pezizomycotina</taxon>
        <taxon>Sordariomycetes</taxon>
        <taxon>Xylariomycetidae</taxon>
        <taxon>Amphisphaeriales</taxon>
        <taxon>Apiosporaceae</taxon>
        <taxon>Apiospora</taxon>
    </lineage>
</organism>
<dbReference type="Pfam" id="PF04115">
    <property type="entry name" value="Ureidogly_lyase"/>
    <property type="match status" value="1"/>
</dbReference>
<evidence type="ECO:0000256" key="1">
    <source>
        <dbReference type="ARBA" id="ARBA00011738"/>
    </source>
</evidence>
<gene>
    <name evidence="6" type="ORF">PGQ11_002319</name>
</gene>
<accession>A0ABR2JIN8</accession>
<dbReference type="InterPro" id="IPR011051">
    <property type="entry name" value="RmlC_Cupin_sf"/>
</dbReference>
<dbReference type="EMBL" id="JAPCWZ010000002">
    <property type="protein sequence ID" value="KAK8877373.1"/>
    <property type="molecule type" value="Genomic_DNA"/>
</dbReference>
<keyword evidence="3" id="KW-0456">Lyase</keyword>
<evidence type="ECO:0000256" key="2">
    <source>
        <dbReference type="ARBA" id="ARBA00022631"/>
    </source>
</evidence>
<keyword evidence="2" id="KW-0659">Purine metabolism</keyword>
<evidence type="ECO:0000256" key="3">
    <source>
        <dbReference type="ARBA" id="ARBA00023239"/>
    </source>
</evidence>
<dbReference type="Gene3D" id="2.60.120.480">
    <property type="entry name" value="Ureidoglycolate hydrolase"/>
    <property type="match status" value="1"/>
</dbReference>
<comment type="subunit">
    <text evidence="1">Homodimer.</text>
</comment>
<evidence type="ECO:0000256" key="4">
    <source>
        <dbReference type="ARBA" id="ARBA00047684"/>
    </source>
</evidence>
<dbReference type="PANTHER" id="PTHR21221:SF1">
    <property type="entry name" value="UREIDOGLYCOLATE LYASE"/>
    <property type="match status" value="1"/>
</dbReference>
<feature type="region of interest" description="Disordered" evidence="5">
    <location>
        <begin position="106"/>
        <end position="125"/>
    </location>
</feature>
<sequence length="291" mass="30322">MLVQTLPLTTSVTLTAAPLTRAAFAPFGEVLSNPAPETRPSNTEPYVVTSTLPFGAELANQGTAIKYAAIASLRNLYNSNDGRVQAPSGRPAEARMTMFVCGARMPLPSSSSSSSQQHQQDDTAGAAGGVEVKILERHPFTTQTFIPLTADASKRYLVIVAPSLLPSALDEGLPVPGEDKAGSSSSTTSLSPSSNLPGRGMPDLAKVRAFIATGDQAVTYGAGTWHAPMVALGPSKSTVDFLVFQFANDTALEDCQEVALESKGSADATEKPKILVRLDTAAAAKSLTSKL</sequence>
<feature type="region of interest" description="Disordered" evidence="5">
    <location>
        <begin position="171"/>
        <end position="199"/>
    </location>
</feature>
<dbReference type="SUPFAM" id="SSF51182">
    <property type="entry name" value="RmlC-like cupins"/>
    <property type="match status" value="1"/>
</dbReference>